<dbReference type="GO" id="GO:0005886">
    <property type="term" value="C:plasma membrane"/>
    <property type="evidence" value="ECO:0007669"/>
    <property type="project" value="UniProtKB-SubCell"/>
</dbReference>
<organism evidence="12 13">
    <name type="scientific">Candidatus Sulfomarinibacter kjeldsenii</name>
    <dbReference type="NCBI Taxonomy" id="2885994"/>
    <lineage>
        <taxon>Bacteria</taxon>
        <taxon>Pseudomonadati</taxon>
        <taxon>Acidobacteriota</taxon>
        <taxon>Thermoanaerobaculia</taxon>
        <taxon>Thermoanaerobaculales</taxon>
        <taxon>Candidatus Sulfomarinibacteraceae</taxon>
        <taxon>Candidatus Sulfomarinibacter</taxon>
    </lineage>
</organism>
<dbReference type="SUPFAM" id="SSF90123">
    <property type="entry name" value="ABC transporter transmembrane region"/>
    <property type="match status" value="1"/>
</dbReference>
<dbReference type="AlphaFoldDB" id="A0A8J7C3R4"/>
<evidence type="ECO:0000256" key="9">
    <source>
        <dbReference type="SAM" id="Phobius"/>
    </source>
</evidence>
<dbReference type="GO" id="GO:0015421">
    <property type="term" value="F:ABC-type oligopeptide transporter activity"/>
    <property type="evidence" value="ECO:0007669"/>
    <property type="project" value="TreeGrafter"/>
</dbReference>
<dbReference type="InterPro" id="IPR003593">
    <property type="entry name" value="AAA+_ATPase"/>
</dbReference>
<evidence type="ECO:0000256" key="2">
    <source>
        <dbReference type="ARBA" id="ARBA00022448"/>
    </source>
</evidence>
<feature type="transmembrane region" description="Helical" evidence="9">
    <location>
        <begin position="163"/>
        <end position="179"/>
    </location>
</feature>
<keyword evidence="5" id="KW-0547">Nucleotide-binding</keyword>
<dbReference type="CDD" id="cd18544">
    <property type="entry name" value="ABC_6TM_TmrA_like"/>
    <property type="match status" value="1"/>
</dbReference>
<feature type="domain" description="ABC transporter" evidence="10">
    <location>
        <begin position="344"/>
        <end position="577"/>
    </location>
</feature>
<reference evidence="12 13" key="1">
    <citation type="submission" date="2020-08" db="EMBL/GenBank/DDBJ databases">
        <title>Acidobacteriota in marine sediments use diverse sulfur dissimilation pathways.</title>
        <authorList>
            <person name="Wasmund K."/>
        </authorList>
    </citation>
    <scope>NUCLEOTIDE SEQUENCE [LARGE SCALE GENOMIC DNA]</scope>
    <source>
        <strain evidence="12">MAG AM3-A</strain>
    </source>
</reference>
<dbReference type="InterPro" id="IPR039421">
    <property type="entry name" value="Type_1_exporter"/>
</dbReference>
<evidence type="ECO:0000313" key="12">
    <source>
        <dbReference type="EMBL" id="MBD3871265.1"/>
    </source>
</evidence>
<keyword evidence="7 9" id="KW-1133">Transmembrane helix</keyword>
<evidence type="ECO:0000256" key="4">
    <source>
        <dbReference type="ARBA" id="ARBA00022692"/>
    </source>
</evidence>
<evidence type="ECO:0000256" key="8">
    <source>
        <dbReference type="ARBA" id="ARBA00023136"/>
    </source>
</evidence>
<feature type="transmembrane region" description="Helical" evidence="9">
    <location>
        <begin position="137"/>
        <end position="157"/>
    </location>
</feature>
<evidence type="ECO:0000256" key="3">
    <source>
        <dbReference type="ARBA" id="ARBA00022475"/>
    </source>
</evidence>
<keyword evidence="8 9" id="KW-0472">Membrane</keyword>
<comment type="caution">
    <text evidence="12">The sequence shown here is derived from an EMBL/GenBank/DDBJ whole genome shotgun (WGS) entry which is preliminary data.</text>
</comment>
<keyword evidence="3" id="KW-1003">Cell membrane</keyword>
<evidence type="ECO:0000313" key="13">
    <source>
        <dbReference type="Proteomes" id="UP000598633"/>
    </source>
</evidence>
<dbReference type="Proteomes" id="UP000598633">
    <property type="component" value="Unassembled WGS sequence"/>
</dbReference>
<keyword evidence="4 9" id="KW-0812">Transmembrane</keyword>
<dbReference type="Pfam" id="PF00664">
    <property type="entry name" value="ABC_membrane"/>
    <property type="match status" value="1"/>
</dbReference>
<dbReference type="GO" id="GO:0016887">
    <property type="term" value="F:ATP hydrolysis activity"/>
    <property type="evidence" value="ECO:0007669"/>
    <property type="project" value="InterPro"/>
</dbReference>
<dbReference type="PROSITE" id="PS50929">
    <property type="entry name" value="ABC_TM1F"/>
    <property type="match status" value="1"/>
</dbReference>
<dbReference type="InterPro" id="IPR036640">
    <property type="entry name" value="ABC1_TM_sf"/>
</dbReference>
<dbReference type="InterPro" id="IPR011527">
    <property type="entry name" value="ABC1_TM_dom"/>
</dbReference>
<dbReference type="GO" id="GO:0005524">
    <property type="term" value="F:ATP binding"/>
    <property type="evidence" value="ECO:0007669"/>
    <property type="project" value="UniProtKB-KW"/>
</dbReference>
<dbReference type="Gene3D" id="1.20.1560.10">
    <property type="entry name" value="ABC transporter type 1, transmembrane domain"/>
    <property type="match status" value="1"/>
</dbReference>
<evidence type="ECO:0000256" key="1">
    <source>
        <dbReference type="ARBA" id="ARBA00004651"/>
    </source>
</evidence>
<evidence type="ECO:0000259" key="11">
    <source>
        <dbReference type="PROSITE" id="PS50929"/>
    </source>
</evidence>
<evidence type="ECO:0000259" key="10">
    <source>
        <dbReference type="PROSITE" id="PS50893"/>
    </source>
</evidence>
<evidence type="ECO:0000256" key="7">
    <source>
        <dbReference type="ARBA" id="ARBA00022989"/>
    </source>
</evidence>
<dbReference type="PANTHER" id="PTHR43394:SF1">
    <property type="entry name" value="ATP-BINDING CASSETTE SUB-FAMILY B MEMBER 10, MITOCHONDRIAL"/>
    <property type="match status" value="1"/>
</dbReference>
<dbReference type="InterPro" id="IPR027417">
    <property type="entry name" value="P-loop_NTPase"/>
</dbReference>
<dbReference type="Gene3D" id="3.40.50.300">
    <property type="entry name" value="P-loop containing nucleotide triphosphate hydrolases"/>
    <property type="match status" value="1"/>
</dbReference>
<dbReference type="InterPro" id="IPR003439">
    <property type="entry name" value="ABC_transporter-like_ATP-bd"/>
</dbReference>
<dbReference type="PROSITE" id="PS50893">
    <property type="entry name" value="ABC_TRANSPORTER_2"/>
    <property type="match status" value="1"/>
</dbReference>
<dbReference type="FunFam" id="3.40.50.300:FF:000299">
    <property type="entry name" value="ABC transporter ATP-binding protein/permease"/>
    <property type="match status" value="1"/>
</dbReference>
<gene>
    <name evidence="12" type="ORF">IFJ97_07900</name>
</gene>
<dbReference type="Pfam" id="PF00005">
    <property type="entry name" value="ABC_tran"/>
    <property type="match status" value="1"/>
</dbReference>
<keyword evidence="2" id="KW-0813">Transport</keyword>
<evidence type="ECO:0000256" key="6">
    <source>
        <dbReference type="ARBA" id="ARBA00022840"/>
    </source>
</evidence>
<feature type="transmembrane region" description="Helical" evidence="9">
    <location>
        <begin position="240"/>
        <end position="263"/>
    </location>
</feature>
<keyword evidence="6 12" id="KW-0067">ATP-binding</keyword>
<proteinExistence type="predicted"/>
<protein>
    <submittedName>
        <fullName evidence="12">ABC transporter ATP-binding protein</fullName>
    </submittedName>
</protein>
<comment type="subcellular location">
    <subcellularLocation>
        <location evidence="1">Cell membrane</location>
        <topology evidence="1">Multi-pass membrane protein</topology>
    </subcellularLocation>
</comment>
<feature type="transmembrane region" description="Helical" evidence="9">
    <location>
        <begin position="59"/>
        <end position="85"/>
    </location>
</feature>
<name>A0A8J7C3R4_9BACT</name>
<feature type="domain" description="ABC transmembrane type-1" evidence="11">
    <location>
        <begin position="30"/>
        <end position="312"/>
    </location>
</feature>
<dbReference type="SMART" id="SM00382">
    <property type="entry name" value="AAA"/>
    <property type="match status" value="1"/>
</dbReference>
<sequence>MSETSMLRRLWPYMRPDSWAFALALALTPATAALSLVQPWILKQVIDEHVVPGVAEGLMALAFMYLAAVVAGYLLEGGYVMSLAWGGQRSIVRLRSGIYRKLIGLRQSYLDGQPAGRLMTRATSDVDALGEAFSSGLINIILDLLMIAGTLAAMFLLDASLTVALLLLAPPILAVLEFIRRRLRVLFLEVREALASVNAFLAERVDGVEVVQLFGNEAHSEELFDARNDRFRRATTRSNVYDSFMYALVDGTASIGVAVMLWYGSGLASRMGLPVPLTEPVSAGLLVAFIEYLDRLFRPLRELSSRVSVLQRGAAALEKILALLDIDESVSTEGVTKPEVDGEIVMRDVCFRYRPDAEDVLCGIDLEVKPGEVVAVVGATGSGKTTLTRLLDTSYIGYRGSITLDGTELSDLRSEDVRRNIAGVRQDPQLFSEAVGFNIDLGNPGISKAECESAAVLVHADKVVERVGWDHVLRERGADLSVGEGQLLTFARAMAHDLSVVVLDEATASIDSITEQLIQDALARIFERKTVIVIAHRLSTVERADRIVVMDRGRIIEQGTHNELLAAEGAYARLVRAGEELLVA</sequence>
<evidence type="ECO:0000256" key="5">
    <source>
        <dbReference type="ARBA" id="ARBA00022741"/>
    </source>
</evidence>
<dbReference type="PANTHER" id="PTHR43394">
    <property type="entry name" value="ATP-DEPENDENT PERMEASE MDL1, MITOCHONDRIAL"/>
    <property type="match status" value="1"/>
</dbReference>
<dbReference type="EMBL" id="JACXWA010000125">
    <property type="protein sequence ID" value="MBD3871265.1"/>
    <property type="molecule type" value="Genomic_DNA"/>
</dbReference>
<dbReference type="SUPFAM" id="SSF52540">
    <property type="entry name" value="P-loop containing nucleoside triphosphate hydrolases"/>
    <property type="match status" value="1"/>
</dbReference>
<accession>A0A8J7C3R4</accession>